<evidence type="ECO:0000313" key="3">
    <source>
        <dbReference type="Proteomes" id="UP001165080"/>
    </source>
</evidence>
<evidence type="ECO:0000313" key="2">
    <source>
        <dbReference type="EMBL" id="GLC55798.1"/>
    </source>
</evidence>
<dbReference type="EMBL" id="BRXU01000014">
    <property type="protein sequence ID" value="GLC55798.1"/>
    <property type="molecule type" value="Genomic_DNA"/>
</dbReference>
<evidence type="ECO:0000256" key="1">
    <source>
        <dbReference type="SAM" id="MobiDB-lite"/>
    </source>
</evidence>
<feature type="compositionally biased region" description="Polar residues" evidence="1">
    <location>
        <begin position="1"/>
        <end position="11"/>
    </location>
</feature>
<dbReference type="AlphaFoldDB" id="A0A9W6F438"/>
<gene>
    <name evidence="2" type="primary">PLESTMB000618</name>
    <name evidence="2" type="ORF">PLESTB_001029900</name>
</gene>
<comment type="caution">
    <text evidence="2">The sequence shown here is derived from an EMBL/GenBank/DDBJ whole genome shotgun (WGS) entry which is preliminary data.</text>
</comment>
<feature type="region of interest" description="Disordered" evidence="1">
    <location>
        <begin position="1"/>
        <end position="27"/>
    </location>
</feature>
<protein>
    <submittedName>
        <fullName evidence="2">Uncharacterized protein</fullName>
    </submittedName>
</protein>
<organism evidence="2 3">
    <name type="scientific">Pleodorina starrii</name>
    <dbReference type="NCBI Taxonomy" id="330485"/>
    <lineage>
        <taxon>Eukaryota</taxon>
        <taxon>Viridiplantae</taxon>
        <taxon>Chlorophyta</taxon>
        <taxon>core chlorophytes</taxon>
        <taxon>Chlorophyceae</taxon>
        <taxon>CS clade</taxon>
        <taxon>Chlamydomonadales</taxon>
        <taxon>Volvocaceae</taxon>
        <taxon>Pleodorina</taxon>
    </lineage>
</organism>
<dbReference type="Proteomes" id="UP001165080">
    <property type="component" value="Unassembled WGS sequence"/>
</dbReference>
<keyword evidence="3" id="KW-1185">Reference proteome</keyword>
<accession>A0A9W6F438</accession>
<feature type="compositionally biased region" description="Pro residues" evidence="1">
    <location>
        <begin position="12"/>
        <end position="21"/>
    </location>
</feature>
<reference evidence="2 3" key="1">
    <citation type="journal article" date="2023" name="Commun. Biol.">
        <title>Reorganization of the ancestral sex-determining regions during the evolution of trioecy in Pleodorina starrii.</title>
        <authorList>
            <person name="Takahashi K."/>
            <person name="Suzuki S."/>
            <person name="Kawai-Toyooka H."/>
            <person name="Yamamoto K."/>
            <person name="Hamaji T."/>
            <person name="Ootsuki R."/>
            <person name="Yamaguchi H."/>
            <person name="Kawachi M."/>
            <person name="Higashiyama T."/>
            <person name="Nozaki H."/>
        </authorList>
    </citation>
    <scope>NUCLEOTIDE SEQUENCE [LARGE SCALE GENOMIC DNA]</scope>
    <source>
        <strain evidence="2 3">NIES-4479</strain>
    </source>
</reference>
<sequence length="303" mass="32510">MHLLGSRTSGKPPSPPPPSPPSALDLGTGWNPFDIELKPLAYYTIQCALNLNADSATKQAMANRDVVDVSVMTNLAQSFRVQLSTKPPPTAAQISAEARITALEARTVSTSLDLGSLSVKRLCVGQACLQASSNAGSTSDDGTGRIYFLGKTNGVMSAMIATNTGDGSDRFVLFPTPVPAGSFEFIWPGRGERANYFFINSISYFGVFNRTSKTFPGRLLSDEVCVGDVCQRPTSYSRSKMAFSRMDSALAIGVTVNVDYGVGDILQVFPSKDGGNSGGAYYWYWNKNAQAGYSSGRWWAQTV</sequence>
<proteinExistence type="predicted"/>
<name>A0A9W6F438_9CHLO</name>